<feature type="compositionally biased region" description="Basic and acidic residues" evidence="1">
    <location>
        <begin position="248"/>
        <end position="257"/>
    </location>
</feature>
<comment type="caution">
    <text evidence="2">The sequence shown here is derived from an EMBL/GenBank/DDBJ whole genome shotgun (WGS) entry which is preliminary data.</text>
</comment>
<evidence type="ECO:0000313" key="2">
    <source>
        <dbReference type="EMBL" id="GBH22080.1"/>
    </source>
</evidence>
<accession>A0A2V0RMB6</accession>
<protein>
    <submittedName>
        <fullName evidence="2">Uncharacterized protein</fullName>
    </submittedName>
</protein>
<feature type="region of interest" description="Disordered" evidence="1">
    <location>
        <begin position="234"/>
        <end position="257"/>
    </location>
</feature>
<dbReference type="AlphaFoldDB" id="A0A2V0RMB6"/>
<organism evidence="2">
    <name type="scientific">viral metagenome</name>
    <dbReference type="NCBI Taxonomy" id="1070528"/>
    <lineage>
        <taxon>unclassified sequences</taxon>
        <taxon>metagenomes</taxon>
        <taxon>organismal metagenomes</taxon>
    </lineage>
</organism>
<name>A0A2V0RMB6_9ZZZZ</name>
<dbReference type="EMBL" id="BDQA01000604">
    <property type="protein sequence ID" value="GBH22080.1"/>
    <property type="molecule type" value="Genomic_RNA"/>
</dbReference>
<reference evidence="2" key="1">
    <citation type="submission" date="2017-04" db="EMBL/GenBank/DDBJ databases">
        <title>Unveiling RNA virosphere associated with marine microorganisms.</title>
        <authorList>
            <person name="Urayama S."/>
            <person name="Takaki Y."/>
            <person name="Nishi S."/>
            <person name="Yoshida Y."/>
            <person name="Deguchi S."/>
            <person name="Takai K."/>
            <person name="Nunoura T."/>
        </authorList>
    </citation>
    <scope>NUCLEOTIDE SEQUENCE</scope>
</reference>
<proteinExistence type="predicted"/>
<evidence type="ECO:0000256" key="1">
    <source>
        <dbReference type="SAM" id="MobiDB-lite"/>
    </source>
</evidence>
<sequence length="257" mass="28906">MEVQSFTPDHPIGRVGVRPSGLKFSPMKGMVGMNKFEKDSRSFRNLAEVLAPITNLLLARALEQRGMLEGESFSYSFAWLVGAATHDDDFRRYADALCRTGVQARERSVREGHASGIFNYWDKASKDTLSVAMWMIEAAREAGQLEDRNFGGDDTDKRAPENGLNPIDAVFIWLTLCRASQLGFIPWSYAVATVLIDGALELLEFITAAERRLDLDALKQKLFEGARVIVDLERSEREPRRRSTRSQFRGEDGQTPN</sequence>